<dbReference type="Proteomes" id="UP000295197">
    <property type="component" value="Unassembled WGS sequence"/>
</dbReference>
<proteinExistence type="predicted"/>
<accession>A0A4R3W2C5</accession>
<dbReference type="OrthoDB" id="9793039at2"/>
<comment type="caution">
    <text evidence="1">The sequence shown here is derived from an EMBL/GenBank/DDBJ whole genome shotgun (WGS) entry which is preliminary data.</text>
</comment>
<dbReference type="PANTHER" id="PTHR33993:SF14">
    <property type="entry name" value="GB|AAF24581.1"/>
    <property type="match status" value="1"/>
</dbReference>
<evidence type="ECO:0000313" key="2">
    <source>
        <dbReference type="Proteomes" id="UP000295197"/>
    </source>
</evidence>
<name>A0A4R3W2C5_9SPHI</name>
<keyword evidence="2" id="KW-1185">Reference proteome</keyword>
<sequence length="131" mass="14856">MSDEKPKIGQFYWADITVENPSELKEFYKQLFGWEAMELPMKDGDEEYADYVMTIDEASAAGGICHHKGPNKGIPPQWIPYFYIDDIEKALQDCLNLGGELIKENRKKDGTLSFVIVKYPQGAIFGMGNLI</sequence>
<dbReference type="InterPro" id="IPR052164">
    <property type="entry name" value="Anthracycline_SecMetBiosynth"/>
</dbReference>
<organism evidence="1 2">
    <name type="scientific">Sphingobacterium alimentarium</name>
    <dbReference type="NCBI Taxonomy" id="797292"/>
    <lineage>
        <taxon>Bacteria</taxon>
        <taxon>Pseudomonadati</taxon>
        <taxon>Bacteroidota</taxon>
        <taxon>Sphingobacteriia</taxon>
        <taxon>Sphingobacteriales</taxon>
        <taxon>Sphingobacteriaceae</taxon>
        <taxon>Sphingobacterium</taxon>
    </lineage>
</organism>
<dbReference type="PANTHER" id="PTHR33993">
    <property type="entry name" value="GLYOXALASE-RELATED"/>
    <property type="match status" value="1"/>
</dbReference>
<gene>
    <name evidence="1" type="ORF">EDC17_100587</name>
</gene>
<dbReference type="EMBL" id="SMBZ01000005">
    <property type="protein sequence ID" value="TCV19276.1"/>
    <property type="molecule type" value="Genomic_DNA"/>
</dbReference>
<dbReference type="AlphaFoldDB" id="A0A4R3W2C5"/>
<dbReference type="SUPFAM" id="SSF54593">
    <property type="entry name" value="Glyoxalase/Bleomycin resistance protein/Dihydroxybiphenyl dioxygenase"/>
    <property type="match status" value="1"/>
</dbReference>
<evidence type="ECO:0000313" key="1">
    <source>
        <dbReference type="EMBL" id="TCV19276.1"/>
    </source>
</evidence>
<dbReference type="Gene3D" id="3.10.180.10">
    <property type="entry name" value="2,3-Dihydroxybiphenyl 1,2-Dioxygenase, domain 1"/>
    <property type="match status" value="1"/>
</dbReference>
<dbReference type="InterPro" id="IPR029068">
    <property type="entry name" value="Glyas_Bleomycin-R_OHBP_Dase"/>
</dbReference>
<reference evidence="1 2" key="1">
    <citation type="submission" date="2019-03" db="EMBL/GenBank/DDBJ databases">
        <title>Genomic Encyclopedia of Type Strains, Phase IV (KMG-IV): sequencing the most valuable type-strain genomes for metagenomic binning, comparative biology and taxonomic classification.</title>
        <authorList>
            <person name="Goeker M."/>
        </authorList>
    </citation>
    <scope>NUCLEOTIDE SEQUENCE [LARGE SCALE GENOMIC DNA]</scope>
    <source>
        <strain evidence="1 2">DSM 22362</strain>
    </source>
</reference>
<dbReference type="RefSeq" id="WP_132776779.1">
    <property type="nucleotide sequence ID" value="NZ_SMBZ01000005.1"/>
</dbReference>
<protein>
    <submittedName>
        <fullName evidence="1">Uncharacterized protein</fullName>
    </submittedName>
</protein>